<reference evidence="3 4" key="1">
    <citation type="journal article" date="2015" name="Microbiome">
        <title>Genomic resolution of linkages in carbon, nitrogen, and sulfur cycling among widespread estuary sediment bacteria.</title>
        <authorList>
            <person name="Baker B.J."/>
            <person name="Lazar C.S."/>
            <person name="Teske A.P."/>
            <person name="Dick G.J."/>
        </authorList>
    </citation>
    <scope>NUCLEOTIDE SEQUENCE [LARGE SCALE GENOMIC DNA]</scope>
    <source>
        <strain evidence="3">SM23_42</strain>
    </source>
</reference>
<dbReference type="NCBIfam" id="TIGR00666">
    <property type="entry name" value="PBP4"/>
    <property type="match status" value="1"/>
</dbReference>
<dbReference type="PANTHER" id="PTHR30023:SF0">
    <property type="entry name" value="PENICILLIN-SENSITIVE CARBOXYPEPTIDASE A"/>
    <property type="match status" value="1"/>
</dbReference>
<dbReference type="Gene3D" id="3.40.710.10">
    <property type="entry name" value="DD-peptidase/beta-lactamase superfamily"/>
    <property type="match status" value="2"/>
</dbReference>
<accession>A0A0S8FUH0</accession>
<evidence type="ECO:0000313" key="4">
    <source>
        <dbReference type="Proteomes" id="UP000051373"/>
    </source>
</evidence>
<dbReference type="STRING" id="1703779.AMJ83_02660"/>
<dbReference type="Proteomes" id="UP000051373">
    <property type="component" value="Unassembled WGS sequence"/>
</dbReference>
<dbReference type="GO" id="GO:0000270">
    <property type="term" value="P:peptidoglycan metabolic process"/>
    <property type="evidence" value="ECO:0007669"/>
    <property type="project" value="TreeGrafter"/>
</dbReference>
<dbReference type="AlphaFoldDB" id="A0A0S8FUH0"/>
<dbReference type="PATRIC" id="fig|1703779.3.peg.532"/>
<dbReference type="GO" id="GO:0006508">
    <property type="term" value="P:proteolysis"/>
    <property type="evidence" value="ECO:0007669"/>
    <property type="project" value="InterPro"/>
</dbReference>
<organism evidence="3 4">
    <name type="scientific">candidate division WOR_3 bacterium SM23_42</name>
    <dbReference type="NCBI Taxonomy" id="1703779"/>
    <lineage>
        <taxon>Bacteria</taxon>
        <taxon>Bacteria division WOR-3</taxon>
    </lineage>
</organism>
<keyword evidence="2" id="KW-0378">Hydrolase</keyword>
<protein>
    <recommendedName>
        <fullName evidence="5">D-alanyl-D-alanine carboxypeptidase</fullName>
    </recommendedName>
</protein>
<name>A0A0S8FUH0_UNCW3</name>
<comment type="similarity">
    <text evidence="1">Belongs to the peptidase S13 family.</text>
</comment>
<dbReference type="GO" id="GO:0004185">
    <property type="term" value="F:serine-type carboxypeptidase activity"/>
    <property type="evidence" value="ECO:0007669"/>
    <property type="project" value="InterPro"/>
</dbReference>
<dbReference type="EMBL" id="LJUJ01000003">
    <property type="protein sequence ID" value="KPK64339.1"/>
    <property type="molecule type" value="Genomic_DNA"/>
</dbReference>
<evidence type="ECO:0000256" key="2">
    <source>
        <dbReference type="ARBA" id="ARBA00022801"/>
    </source>
</evidence>
<dbReference type="Pfam" id="PF02113">
    <property type="entry name" value="Peptidase_S13"/>
    <property type="match status" value="1"/>
</dbReference>
<gene>
    <name evidence="3" type="ORF">AMJ83_02660</name>
</gene>
<dbReference type="InterPro" id="IPR012338">
    <property type="entry name" value="Beta-lactam/transpept-like"/>
</dbReference>
<dbReference type="SUPFAM" id="SSF56601">
    <property type="entry name" value="beta-lactamase/transpeptidase-like"/>
    <property type="match status" value="1"/>
</dbReference>
<dbReference type="Gene3D" id="3.50.80.20">
    <property type="entry name" value="D-Ala-D-Ala carboxypeptidase C, peptidase S13"/>
    <property type="match status" value="1"/>
</dbReference>
<comment type="caution">
    <text evidence="3">The sequence shown here is derived from an EMBL/GenBank/DDBJ whole genome shotgun (WGS) entry which is preliminary data.</text>
</comment>
<proteinExistence type="inferred from homology"/>
<evidence type="ECO:0008006" key="5">
    <source>
        <dbReference type="Google" id="ProtNLM"/>
    </source>
</evidence>
<sequence length="454" mass="50898">MILLLFLSLSIDSVLHNPDLEHAHVGMIVLNLDKDSVVYARNYHKNLVPASNMKIITSAAALTFLTSDFRFKTRLAVAGGIRGNKLHGDVVVVGGGDPSFSLEDLEQFVSTIKSTNIASIEGDIVLVDNYFTDERLPIGWAWHYLDARYAAEISALSVNRNVVNVRIEATRLGMRAKVNIEPATEYVRLVNNMITKSGDDSIIIYRRPEENIIYVDGGIGFGRTRNIEVAVRDPTLFFGQYLKERLSESDIRISGKCVRNGSLNAYTIDSTYNIVDSVMSVPLYEIIRELNTESVNLYAEALLKMMGAYFLKDGSFRAGVSLMKELLQRCGVDTSQVVLYDGSGLSRHNLISPYNMMLVLRYMYHAELFDDFYKLLPSPGEGTLDNRFIGLDGFMRAKTGTLDAVSCLSGYLRLHDTDYCFSLMINNFACSGKKIEKIQEEIMKELKAFLEKEA</sequence>
<evidence type="ECO:0000313" key="3">
    <source>
        <dbReference type="EMBL" id="KPK64339.1"/>
    </source>
</evidence>
<dbReference type="PANTHER" id="PTHR30023">
    <property type="entry name" value="D-ALANYL-D-ALANINE CARBOXYPEPTIDASE"/>
    <property type="match status" value="1"/>
</dbReference>
<dbReference type="PRINTS" id="PR00922">
    <property type="entry name" value="DADACBPTASE3"/>
</dbReference>
<evidence type="ECO:0000256" key="1">
    <source>
        <dbReference type="ARBA" id="ARBA00006096"/>
    </source>
</evidence>
<dbReference type="InterPro" id="IPR000667">
    <property type="entry name" value="Peptidase_S13"/>
</dbReference>